<dbReference type="OrthoDB" id="5117987at2"/>
<comment type="caution">
    <text evidence="1">The sequence shown here is derived from an EMBL/GenBank/DDBJ whole genome shotgun (WGS) entry which is preliminary data.</text>
</comment>
<dbReference type="AlphaFoldDB" id="A0A2V1GU68"/>
<evidence type="ECO:0000313" key="2">
    <source>
        <dbReference type="Proteomes" id="UP000244906"/>
    </source>
</evidence>
<dbReference type="Proteomes" id="UP000244906">
    <property type="component" value="Unassembled WGS sequence"/>
</dbReference>
<reference evidence="1 2" key="1">
    <citation type="submission" date="2018-04" db="EMBL/GenBank/DDBJ databases">
        <title>Thalassorhabdus spongiae gen. nov., sp. nov., isolated from a marine sponge in South-West Iceland.</title>
        <authorList>
            <person name="Knobloch S."/>
            <person name="Daussin A."/>
            <person name="Johannsson R."/>
            <person name="Marteinsson V.T."/>
        </authorList>
    </citation>
    <scope>NUCLEOTIDE SEQUENCE [LARGE SCALE GENOMIC DNA]</scope>
    <source>
        <strain evidence="1 2">Hp12</strain>
    </source>
</reference>
<dbReference type="SUPFAM" id="SSF54909">
    <property type="entry name" value="Dimeric alpha+beta barrel"/>
    <property type="match status" value="1"/>
</dbReference>
<evidence type="ECO:0000313" key="1">
    <source>
        <dbReference type="EMBL" id="PVZ69559.1"/>
    </source>
</evidence>
<dbReference type="InterPro" id="IPR011008">
    <property type="entry name" value="Dimeric_a/b-barrel"/>
</dbReference>
<name>A0A2V1GU68_9GAMM</name>
<proteinExistence type="predicted"/>
<accession>A0A2V1GU68</accession>
<dbReference type="Gene3D" id="3.30.70.1060">
    <property type="entry name" value="Dimeric alpha+beta barrel"/>
    <property type="match status" value="1"/>
</dbReference>
<protein>
    <submittedName>
        <fullName evidence="1">Uncharacterized protein</fullName>
    </submittedName>
</protein>
<dbReference type="RefSeq" id="WP_116686894.1">
    <property type="nucleotide sequence ID" value="NZ_CAWNYD010000003.1"/>
</dbReference>
<organism evidence="1 2">
    <name type="scientific">Pelagibaculum spongiae</name>
    <dbReference type="NCBI Taxonomy" id="2080658"/>
    <lineage>
        <taxon>Bacteria</taxon>
        <taxon>Pseudomonadati</taxon>
        <taxon>Pseudomonadota</taxon>
        <taxon>Gammaproteobacteria</taxon>
        <taxon>Oceanospirillales</taxon>
        <taxon>Pelagibaculum</taxon>
    </lineage>
</organism>
<gene>
    <name evidence="1" type="ORF">DC094_09580</name>
</gene>
<keyword evidence="2" id="KW-1185">Reference proteome</keyword>
<sequence length="105" mass="11268">MAQFIISYLGGEHPTDPVLAKQHFEQYKNWLVSLGDAAISPANPFKNTHHIAANGTVSSGSQIRMSGFTVIEAESIEAAIALAKQCPFLQINGELEVAELIKMGG</sequence>
<dbReference type="EMBL" id="QDDL01000003">
    <property type="protein sequence ID" value="PVZ69559.1"/>
    <property type="molecule type" value="Genomic_DNA"/>
</dbReference>